<dbReference type="GeneID" id="302268721"/>
<feature type="transmembrane region" description="Helical" evidence="1">
    <location>
        <begin position="12"/>
        <end position="32"/>
    </location>
</feature>
<keyword evidence="1" id="KW-0472">Membrane</keyword>
<reference evidence="2 3" key="1">
    <citation type="submission" date="2018-06" db="EMBL/GenBank/DDBJ databases">
        <authorList>
            <consortium name="Pathogen Informatics"/>
            <person name="Doyle S."/>
        </authorList>
    </citation>
    <scope>NUCLEOTIDE SEQUENCE [LARGE SCALE GENOMIC DNA]</scope>
    <source>
        <strain evidence="2 3">NCTC7911</strain>
    </source>
</reference>
<keyword evidence="1" id="KW-1133">Transmembrane helix</keyword>
<protein>
    <submittedName>
        <fullName evidence="2">Tfp pilus assembly protein FimT</fullName>
    </submittedName>
</protein>
<organism evidence="2 3">
    <name type="scientific">Moraxella lacunata</name>
    <dbReference type="NCBI Taxonomy" id="477"/>
    <lineage>
        <taxon>Bacteria</taxon>
        <taxon>Pseudomonadati</taxon>
        <taxon>Pseudomonadota</taxon>
        <taxon>Gammaproteobacteria</taxon>
        <taxon>Moraxellales</taxon>
        <taxon>Moraxellaceae</taxon>
        <taxon>Moraxella</taxon>
    </lineage>
</organism>
<keyword evidence="3" id="KW-1185">Reference proteome</keyword>
<evidence type="ECO:0000313" key="3">
    <source>
        <dbReference type="Proteomes" id="UP000254107"/>
    </source>
</evidence>
<keyword evidence="1" id="KW-0812">Transmembrane</keyword>
<dbReference type="SUPFAM" id="SSF54523">
    <property type="entry name" value="Pili subunits"/>
    <property type="match status" value="1"/>
</dbReference>
<gene>
    <name evidence="2" type="ORF">NCTC7911_00023</name>
</gene>
<dbReference type="InterPro" id="IPR045584">
    <property type="entry name" value="Pilin-like"/>
</dbReference>
<dbReference type="InterPro" id="IPR012902">
    <property type="entry name" value="N_methyl_site"/>
</dbReference>
<dbReference type="NCBIfam" id="TIGR02532">
    <property type="entry name" value="IV_pilin_GFxxxE"/>
    <property type="match status" value="1"/>
</dbReference>
<dbReference type="AlphaFoldDB" id="A0A378QDU0"/>
<evidence type="ECO:0000313" key="2">
    <source>
        <dbReference type="EMBL" id="STY98660.1"/>
    </source>
</evidence>
<dbReference type="Gene3D" id="3.30.700.10">
    <property type="entry name" value="Glycoprotein, Type 4 Pilin"/>
    <property type="match status" value="1"/>
</dbReference>
<proteinExistence type="predicted"/>
<dbReference type="Proteomes" id="UP000254107">
    <property type="component" value="Unassembled WGS sequence"/>
</dbReference>
<sequence>MELMIVGGQRAFTLIELMVVVIVMGVICMIAYPNVMRALWGMEANNVASVITDALKEARSQSHITKQNIIMCPADESNRCHRQAGVKIIVFRDLDGNARLDDGELIKEYDLNLKHGRIDMRVSASRHHVKYFGASASPRGHFGHIKYCSVSDELSYRIVLTHTGVVRRRVDDVGC</sequence>
<dbReference type="EMBL" id="UGQC01000001">
    <property type="protein sequence ID" value="STY98660.1"/>
    <property type="molecule type" value="Genomic_DNA"/>
</dbReference>
<accession>A0A378QDU0</accession>
<name>A0A378QDU0_MORLA</name>
<dbReference type="RefSeq" id="WP_181879632.1">
    <property type="nucleotide sequence ID" value="NZ_UGQC01000001.1"/>
</dbReference>
<evidence type="ECO:0000256" key="1">
    <source>
        <dbReference type="SAM" id="Phobius"/>
    </source>
</evidence>
<dbReference type="Pfam" id="PF07963">
    <property type="entry name" value="N_methyl"/>
    <property type="match status" value="1"/>
</dbReference>